<name>A0A9X1YFM9_9BURK</name>
<proteinExistence type="predicted"/>
<dbReference type="RefSeq" id="WP_275681627.1">
    <property type="nucleotide sequence ID" value="NZ_JAJLJH010000001.1"/>
</dbReference>
<sequence length="150" mass="16602">MSQARPRQYLGALRAAITAAKAANASRTAAYHLLPNGISCKMDWAGWSDPFYNATARQQALLDVLQDLLDGGETHVPTIALKTALRLEIPESEILRSRDNLCADGETGYFFDDVMHALYLLDAQDTEQVFYGLIDRLMQPQCVRAGLATR</sequence>
<keyword evidence="2" id="KW-1185">Reference proteome</keyword>
<protein>
    <submittedName>
        <fullName evidence="1">Uncharacterized protein</fullName>
    </submittedName>
</protein>
<accession>A0A9X1YFM9</accession>
<comment type="caution">
    <text evidence="1">The sequence shown here is derived from an EMBL/GenBank/DDBJ whole genome shotgun (WGS) entry which is preliminary data.</text>
</comment>
<dbReference type="AlphaFoldDB" id="A0A9X1YFM9"/>
<organism evidence="1 2">
    <name type="scientific">Scleromatobacter humisilvae</name>
    <dbReference type="NCBI Taxonomy" id="2897159"/>
    <lineage>
        <taxon>Bacteria</taxon>
        <taxon>Pseudomonadati</taxon>
        <taxon>Pseudomonadota</taxon>
        <taxon>Betaproteobacteria</taxon>
        <taxon>Burkholderiales</taxon>
        <taxon>Sphaerotilaceae</taxon>
        <taxon>Scleromatobacter</taxon>
    </lineage>
</organism>
<reference evidence="1" key="1">
    <citation type="submission" date="2021-11" db="EMBL/GenBank/DDBJ databases">
        <title>BS-T2-15 a new species belonging to the Comamonadaceae family isolated from the soil of a French oak forest.</title>
        <authorList>
            <person name="Mieszkin S."/>
            <person name="Alain K."/>
        </authorList>
    </citation>
    <scope>NUCLEOTIDE SEQUENCE</scope>
    <source>
        <strain evidence="1">BS-T2-15</strain>
    </source>
</reference>
<dbReference type="EMBL" id="JAJLJH010000001">
    <property type="protein sequence ID" value="MCK9685629.1"/>
    <property type="molecule type" value="Genomic_DNA"/>
</dbReference>
<gene>
    <name evidence="1" type="ORF">LPC04_07900</name>
</gene>
<dbReference type="Proteomes" id="UP001139353">
    <property type="component" value="Unassembled WGS sequence"/>
</dbReference>
<evidence type="ECO:0000313" key="2">
    <source>
        <dbReference type="Proteomes" id="UP001139353"/>
    </source>
</evidence>
<evidence type="ECO:0000313" key="1">
    <source>
        <dbReference type="EMBL" id="MCK9685629.1"/>
    </source>
</evidence>